<evidence type="ECO:0000256" key="2">
    <source>
        <dbReference type="ARBA" id="ARBA00022857"/>
    </source>
</evidence>
<accession>A0A0D1ZHH8</accession>
<dbReference type="RefSeq" id="XP_016232593.1">
    <property type="nucleotide sequence ID" value="XM_016383970.1"/>
</dbReference>
<gene>
    <name evidence="5" type="ORF">PV08_09654</name>
</gene>
<dbReference type="AlphaFoldDB" id="A0A0D1ZHH8"/>
<keyword evidence="3" id="KW-0560">Oxidoreductase</keyword>
<dbReference type="VEuPathDB" id="FungiDB:PV08_09654"/>
<dbReference type="InterPro" id="IPR008030">
    <property type="entry name" value="NmrA-like"/>
</dbReference>
<dbReference type="PANTHER" id="PTHR47706:SF4">
    <property type="entry name" value="NMRA-LIKE DOMAIN-CONTAINING PROTEIN"/>
    <property type="match status" value="1"/>
</dbReference>
<name>A0A0D1ZHH8_9EURO</name>
<dbReference type="HOGENOM" id="CLU_044876_0_2_1"/>
<sequence>MVKLAIAGGSGQVAREIIDALLATRNHDITILTRNETHPNDDLPGIQRRVVDYSDQNSLVEALRGFHTLLSFIQPLSDPEGRVQKTLIDAAIAAGVKRFAPSEYGSAGTINMPWWSGKEKIREYLREVNTESKVLEYILFQPGLFLDYLAFPYKTSKHIDPLRSVFDIQSCRALMVEGHGDAVMTLTSAKDVAALVARAVDYQGQWPEVGGISGNRMSVAQIIATGEEIRGRPFTIEKVKSEDLEAGVLKTSWSLAKRHQSISEEQANGMATTVSIGILLSCSKGAWDVSNELNQLFPDHHFDDMQSFLTRVWDGKPEELVSSQA</sequence>
<dbReference type="Gene3D" id="3.40.50.720">
    <property type="entry name" value="NAD(P)-binding Rossmann-like Domain"/>
    <property type="match status" value="1"/>
</dbReference>
<dbReference type="EMBL" id="KN847498">
    <property type="protein sequence ID" value="KIW12377.1"/>
    <property type="molecule type" value="Genomic_DNA"/>
</dbReference>
<dbReference type="InterPro" id="IPR051609">
    <property type="entry name" value="NmrA/Isoflavone_reductase-like"/>
</dbReference>
<dbReference type="GO" id="GO:0016491">
    <property type="term" value="F:oxidoreductase activity"/>
    <property type="evidence" value="ECO:0007669"/>
    <property type="project" value="UniProtKB-KW"/>
</dbReference>
<comment type="similarity">
    <text evidence="1">Belongs to the NmrA-type oxidoreductase family. Isoflavone reductase subfamily.</text>
</comment>
<dbReference type="Proteomes" id="UP000053328">
    <property type="component" value="Unassembled WGS sequence"/>
</dbReference>
<feature type="domain" description="NmrA-like" evidence="4">
    <location>
        <begin position="3"/>
        <end position="246"/>
    </location>
</feature>
<dbReference type="InterPro" id="IPR036291">
    <property type="entry name" value="NAD(P)-bd_dom_sf"/>
</dbReference>
<keyword evidence="6" id="KW-1185">Reference proteome</keyword>
<evidence type="ECO:0000259" key="4">
    <source>
        <dbReference type="Pfam" id="PF05368"/>
    </source>
</evidence>
<organism evidence="5 6">
    <name type="scientific">Exophiala spinifera</name>
    <dbReference type="NCBI Taxonomy" id="91928"/>
    <lineage>
        <taxon>Eukaryota</taxon>
        <taxon>Fungi</taxon>
        <taxon>Dikarya</taxon>
        <taxon>Ascomycota</taxon>
        <taxon>Pezizomycotina</taxon>
        <taxon>Eurotiomycetes</taxon>
        <taxon>Chaetothyriomycetidae</taxon>
        <taxon>Chaetothyriales</taxon>
        <taxon>Herpotrichiellaceae</taxon>
        <taxon>Exophiala</taxon>
    </lineage>
</organism>
<reference evidence="5 6" key="1">
    <citation type="submission" date="2015-01" db="EMBL/GenBank/DDBJ databases">
        <title>The Genome Sequence of Exophiala spinifera CBS89968.</title>
        <authorList>
            <consortium name="The Broad Institute Genomics Platform"/>
            <person name="Cuomo C."/>
            <person name="de Hoog S."/>
            <person name="Gorbushina A."/>
            <person name="Stielow B."/>
            <person name="Teixiera M."/>
            <person name="Abouelleil A."/>
            <person name="Chapman S.B."/>
            <person name="Priest M."/>
            <person name="Young S.K."/>
            <person name="Wortman J."/>
            <person name="Nusbaum C."/>
            <person name="Birren B."/>
        </authorList>
    </citation>
    <scope>NUCLEOTIDE SEQUENCE [LARGE SCALE GENOMIC DNA]</scope>
    <source>
        <strain evidence="5 6">CBS 89968</strain>
    </source>
</reference>
<dbReference type="SUPFAM" id="SSF51735">
    <property type="entry name" value="NAD(P)-binding Rossmann-fold domains"/>
    <property type="match status" value="1"/>
</dbReference>
<evidence type="ECO:0000256" key="1">
    <source>
        <dbReference type="ARBA" id="ARBA00005725"/>
    </source>
</evidence>
<evidence type="ECO:0000313" key="6">
    <source>
        <dbReference type="Proteomes" id="UP000053328"/>
    </source>
</evidence>
<keyword evidence="2" id="KW-0521">NADP</keyword>
<evidence type="ECO:0000256" key="3">
    <source>
        <dbReference type="ARBA" id="ARBA00023002"/>
    </source>
</evidence>
<dbReference type="Pfam" id="PF05368">
    <property type="entry name" value="NmrA"/>
    <property type="match status" value="1"/>
</dbReference>
<proteinExistence type="inferred from homology"/>
<protein>
    <recommendedName>
        <fullName evidence="4">NmrA-like domain-containing protein</fullName>
    </recommendedName>
</protein>
<dbReference type="GeneID" id="27336737"/>
<dbReference type="PANTHER" id="PTHR47706">
    <property type="entry name" value="NMRA-LIKE FAMILY PROTEIN"/>
    <property type="match status" value="1"/>
</dbReference>
<evidence type="ECO:0000313" key="5">
    <source>
        <dbReference type="EMBL" id="KIW12377.1"/>
    </source>
</evidence>
<dbReference type="OrthoDB" id="10000533at2759"/>